<dbReference type="SUPFAM" id="SSF53756">
    <property type="entry name" value="UDP-Glycosyltransferase/glycogen phosphorylase"/>
    <property type="match status" value="1"/>
</dbReference>
<proteinExistence type="inferred from homology"/>
<dbReference type="Proteomes" id="UP000694558">
    <property type="component" value="Chromosome 5"/>
</dbReference>
<evidence type="ECO:0000256" key="1">
    <source>
        <dbReference type="ARBA" id="ARBA00009995"/>
    </source>
</evidence>
<reference evidence="5" key="2">
    <citation type="submission" date="2025-08" db="UniProtKB">
        <authorList>
            <consortium name="Ensembl"/>
        </authorList>
    </citation>
    <scope>IDENTIFICATION</scope>
</reference>
<protein>
    <submittedName>
        <fullName evidence="5">Uncharacterized protein</fullName>
    </submittedName>
</protein>
<dbReference type="GO" id="GO:0008194">
    <property type="term" value="F:UDP-glycosyltransferase activity"/>
    <property type="evidence" value="ECO:0007669"/>
    <property type="project" value="InterPro"/>
</dbReference>
<dbReference type="Ensembl" id="ENSSMAT00000082693.1">
    <property type="protein sequence ID" value="ENSSMAP00000051250.1"/>
    <property type="gene ID" value="ENSSMAG00000022203.1"/>
</dbReference>
<evidence type="ECO:0000256" key="3">
    <source>
        <dbReference type="ARBA" id="ARBA00022679"/>
    </source>
</evidence>
<dbReference type="PANTHER" id="PTHR48043:SF48">
    <property type="entry name" value="UDP GLUCURONOSYLTRANSFERASE 5 FAMILY, POLYPEPTIDE C2-RELATED"/>
    <property type="match status" value="1"/>
</dbReference>
<organism evidence="5 6">
    <name type="scientific">Scophthalmus maximus</name>
    <name type="common">Turbot</name>
    <name type="synonym">Psetta maxima</name>
    <dbReference type="NCBI Taxonomy" id="52904"/>
    <lineage>
        <taxon>Eukaryota</taxon>
        <taxon>Metazoa</taxon>
        <taxon>Chordata</taxon>
        <taxon>Craniata</taxon>
        <taxon>Vertebrata</taxon>
        <taxon>Euteleostomi</taxon>
        <taxon>Actinopterygii</taxon>
        <taxon>Neopterygii</taxon>
        <taxon>Teleostei</taxon>
        <taxon>Neoteleostei</taxon>
        <taxon>Acanthomorphata</taxon>
        <taxon>Carangaria</taxon>
        <taxon>Pleuronectiformes</taxon>
        <taxon>Pleuronectoidei</taxon>
        <taxon>Scophthalmidae</taxon>
        <taxon>Scophthalmus</taxon>
    </lineage>
</organism>
<dbReference type="Pfam" id="PF00201">
    <property type="entry name" value="UDPGT"/>
    <property type="match status" value="2"/>
</dbReference>
<keyword evidence="3" id="KW-0808">Transferase</keyword>
<keyword evidence="4" id="KW-0732">Signal</keyword>
<evidence type="ECO:0000256" key="4">
    <source>
        <dbReference type="SAM" id="SignalP"/>
    </source>
</evidence>
<reference evidence="5" key="1">
    <citation type="submission" date="2023-05" db="EMBL/GenBank/DDBJ databases">
        <title>High-quality long-read genome of Scophthalmus maximus.</title>
        <authorList>
            <person name="Lien S."/>
            <person name="Martinez P."/>
        </authorList>
    </citation>
    <scope>NUCLEOTIDE SEQUENCE [LARGE SCALE GENOMIC DNA]</scope>
</reference>
<feature type="signal peptide" evidence="4">
    <location>
        <begin position="1"/>
        <end position="25"/>
    </location>
</feature>
<dbReference type="InterPro" id="IPR002213">
    <property type="entry name" value="UDP_glucos_trans"/>
</dbReference>
<name>A0A8D3CVE2_SCOMX</name>
<dbReference type="InterPro" id="IPR050271">
    <property type="entry name" value="UDP-glycosyltransferase"/>
</dbReference>
<sequence>MFLTFLIYCCGTLVLLLLIPRVCQAGNILVVPVEGSHWLNMDILLKALHSRGHNITILRTSRSWYIPYNSSDYTLSQSKRRRAWIRNSSQMLYLCSIVWFRSSCCIAPSPISYVPMTGSGNTDKMNILQRVKNMGIYLLTQTQYHLVVKQTYQRICDKYLGPDIEYHQLVLNADIWLMRTDFVFEYPRPTMPNVVYMGGFHCRPAKPLPEHLEEFVQSSVNSTLIS</sequence>
<dbReference type="AlphaFoldDB" id="A0A8D3CVE2"/>
<feature type="chain" id="PRO_5033991720" evidence="4">
    <location>
        <begin position="26"/>
        <end position="226"/>
    </location>
</feature>
<dbReference type="PANTHER" id="PTHR48043">
    <property type="entry name" value="EG:EG0003.4 PROTEIN-RELATED"/>
    <property type="match status" value="1"/>
</dbReference>
<evidence type="ECO:0000313" key="5">
    <source>
        <dbReference type="Ensembl" id="ENSSMAP00000051250.1"/>
    </source>
</evidence>
<evidence type="ECO:0000313" key="6">
    <source>
        <dbReference type="Proteomes" id="UP000694558"/>
    </source>
</evidence>
<evidence type="ECO:0000256" key="2">
    <source>
        <dbReference type="ARBA" id="ARBA00022676"/>
    </source>
</evidence>
<accession>A0A8D3CVE2</accession>
<comment type="similarity">
    <text evidence="1">Belongs to the UDP-glycosyltransferase family.</text>
</comment>
<keyword evidence="2" id="KW-0328">Glycosyltransferase</keyword>
<dbReference type="GeneTree" id="ENSGT00940000165164"/>